<organism evidence="2 3">
    <name type="scientific">Maribacter cobaltidurans</name>
    <dbReference type="NCBI Taxonomy" id="1178778"/>
    <lineage>
        <taxon>Bacteria</taxon>
        <taxon>Pseudomonadati</taxon>
        <taxon>Bacteroidota</taxon>
        <taxon>Flavobacteriia</taxon>
        <taxon>Flavobacteriales</taxon>
        <taxon>Flavobacteriaceae</taxon>
        <taxon>Maribacter</taxon>
    </lineage>
</organism>
<dbReference type="KEGG" id="marb:CJ263_11975"/>
<dbReference type="EMBL" id="CP022957">
    <property type="protein sequence ID" value="ASV30875.1"/>
    <property type="molecule type" value="Genomic_DNA"/>
</dbReference>
<comment type="similarity">
    <text evidence="1">Belongs to the universal stress protein A family.</text>
</comment>
<dbReference type="AlphaFoldDB" id="A0A223V631"/>
<keyword evidence="3" id="KW-1185">Reference proteome</keyword>
<reference evidence="2 3" key="1">
    <citation type="submission" date="2017-08" db="EMBL/GenBank/DDBJ databases">
        <title>The complete genome sequence of Maribacter sp. B1, isolated from deep-sea sediment.</title>
        <authorList>
            <person name="Wu Y.-H."/>
            <person name="Cheng H."/>
            <person name="Xu X.-W."/>
        </authorList>
    </citation>
    <scope>NUCLEOTIDE SEQUENCE [LARGE SCALE GENOMIC DNA]</scope>
    <source>
        <strain evidence="2 3">B1</strain>
    </source>
</reference>
<dbReference type="InterPro" id="IPR006015">
    <property type="entry name" value="Universal_stress_UspA"/>
</dbReference>
<sequence length="158" mass="16602">MKIVLAIDGSDFSKVAIDELAALPLPAGTEVCIVNVFENPMLAAPGALPLGGTLGNYYEETISNAKKSAEDLVNDASKSLRNNNNALSITTAVVNGLPKSAILEKAEAFDADLIVVGSQGHGAFSRFLLGSVSQSLATHADCSVMIVRKRDSKEKNKQ</sequence>
<dbReference type="PANTHER" id="PTHR43010:SF1">
    <property type="entry name" value="USPA DOMAIN-CONTAINING PROTEIN"/>
    <property type="match status" value="1"/>
</dbReference>
<protein>
    <submittedName>
        <fullName evidence="2">Universal stress protein</fullName>
    </submittedName>
</protein>
<dbReference type="Pfam" id="PF00582">
    <property type="entry name" value="Usp"/>
    <property type="match status" value="1"/>
</dbReference>
<dbReference type="OrthoDB" id="9788959at2"/>
<dbReference type="InterPro" id="IPR051688">
    <property type="entry name" value="USP_A"/>
</dbReference>
<dbReference type="InterPro" id="IPR006016">
    <property type="entry name" value="UspA"/>
</dbReference>
<accession>A0A223V631</accession>
<dbReference type="CDD" id="cd23659">
    <property type="entry name" value="USP_At3g01520-like"/>
    <property type="match status" value="1"/>
</dbReference>
<dbReference type="InterPro" id="IPR014729">
    <property type="entry name" value="Rossmann-like_a/b/a_fold"/>
</dbReference>
<dbReference type="SUPFAM" id="SSF52402">
    <property type="entry name" value="Adenine nucleotide alpha hydrolases-like"/>
    <property type="match status" value="1"/>
</dbReference>
<dbReference type="Gene3D" id="3.40.50.620">
    <property type="entry name" value="HUPs"/>
    <property type="match status" value="1"/>
</dbReference>
<proteinExistence type="inferred from homology"/>
<gene>
    <name evidence="2" type="ORF">CJ263_11975</name>
</gene>
<dbReference type="PANTHER" id="PTHR43010">
    <property type="entry name" value="UNIVERSAL STRESS PROTEIN SLR1230"/>
    <property type="match status" value="1"/>
</dbReference>
<evidence type="ECO:0000313" key="3">
    <source>
        <dbReference type="Proteomes" id="UP000215244"/>
    </source>
</evidence>
<dbReference type="RefSeq" id="WP_094997489.1">
    <property type="nucleotide sequence ID" value="NZ_BMJL01000007.1"/>
</dbReference>
<dbReference type="PRINTS" id="PR01438">
    <property type="entry name" value="UNVRSLSTRESS"/>
</dbReference>
<dbReference type="Proteomes" id="UP000215244">
    <property type="component" value="Chromosome"/>
</dbReference>
<name>A0A223V631_9FLAO</name>
<evidence type="ECO:0000256" key="1">
    <source>
        <dbReference type="ARBA" id="ARBA00008791"/>
    </source>
</evidence>
<evidence type="ECO:0000313" key="2">
    <source>
        <dbReference type="EMBL" id="ASV30875.1"/>
    </source>
</evidence>